<evidence type="ECO:0000256" key="11">
    <source>
        <dbReference type="ARBA" id="ARBA00049453"/>
    </source>
</evidence>
<keyword evidence="15" id="KW-1185">Reference proteome</keyword>
<dbReference type="Pfam" id="PF00169">
    <property type="entry name" value="PH"/>
    <property type="match status" value="1"/>
</dbReference>
<dbReference type="Gene3D" id="3.40.50.2000">
    <property type="entry name" value="Glycogen Phosphorylase B"/>
    <property type="match status" value="2"/>
</dbReference>
<accession>A0A397SJN0</accession>
<dbReference type="Pfam" id="PF02893">
    <property type="entry name" value="GRAM"/>
    <property type="match status" value="2"/>
</dbReference>
<dbReference type="InterPro" id="IPR002213">
    <property type="entry name" value="UDP_glucos_trans"/>
</dbReference>
<evidence type="ECO:0000256" key="6">
    <source>
        <dbReference type="ARBA" id="ARBA00022676"/>
    </source>
</evidence>
<proteinExistence type="inferred from homology"/>
<dbReference type="GO" id="GO:0016020">
    <property type="term" value="C:membrane"/>
    <property type="evidence" value="ECO:0007669"/>
    <property type="project" value="UniProtKB-SubCell"/>
</dbReference>
<evidence type="ECO:0000259" key="13">
    <source>
        <dbReference type="PROSITE" id="PS50003"/>
    </source>
</evidence>
<dbReference type="SUPFAM" id="SSF50729">
    <property type="entry name" value="PH domain-like"/>
    <property type="match status" value="1"/>
</dbReference>
<feature type="region of interest" description="Disordered" evidence="12">
    <location>
        <begin position="18"/>
        <end position="50"/>
    </location>
</feature>
<feature type="compositionally biased region" description="Low complexity" evidence="12">
    <location>
        <begin position="350"/>
        <end position="366"/>
    </location>
</feature>
<dbReference type="InterPro" id="IPR011993">
    <property type="entry name" value="PH-like_dom_sf"/>
</dbReference>
<evidence type="ECO:0000313" key="14">
    <source>
        <dbReference type="EMBL" id="RIA84856.1"/>
    </source>
</evidence>
<dbReference type="Proteomes" id="UP000265703">
    <property type="component" value="Unassembled WGS sequence"/>
</dbReference>
<protein>
    <recommendedName>
        <fullName evidence="4">sterol 3beta-glucosyltransferase</fullName>
        <ecNumber evidence="4">2.4.1.173</ecNumber>
    </recommendedName>
    <alternativeName>
        <fullName evidence="9">Autophagy-related protein 26</fullName>
    </alternativeName>
</protein>
<evidence type="ECO:0000256" key="2">
    <source>
        <dbReference type="ARBA" id="ARBA00004496"/>
    </source>
</evidence>
<comment type="catalytic activity">
    <reaction evidence="10">
        <text>ergosterol + UDP-alpha-D-glucose = ergosteryl 3-beta-D-glucoside + UDP + H(+)</text>
        <dbReference type="Rhea" id="RHEA:61836"/>
        <dbReference type="ChEBI" id="CHEBI:15378"/>
        <dbReference type="ChEBI" id="CHEBI:16933"/>
        <dbReference type="ChEBI" id="CHEBI:52973"/>
        <dbReference type="ChEBI" id="CHEBI:58223"/>
        <dbReference type="ChEBI" id="CHEBI:58885"/>
    </reaction>
    <physiologicalReaction direction="left-to-right" evidence="10">
        <dbReference type="Rhea" id="RHEA:61837"/>
    </physiologicalReaction>
</comment>
<dbReference type="Pfam" id="PF06722">
    <property type="entry name" value="EryCIII-like_C"/>
    <property type="match status" value="1"/>
</dbReference>
<keyword evidence="8" id="KW-0472">Membrane</keyword>
<dbReference type="GO" id="GO:0016906">
    <property type="term" value="F:sterol 3-beta-glucosyltransferase activity"/>
    <property type="evidence" value="ECO:0007669"/>
    <property type="project" value="UniProtKB-EC"/>
</dbReference>
<dbReference type="Gene3D" id="2.30.29.30">
    <property type="entry name" value="Pleckstrin-homology domain (PH domain)/Phosphotyrosine-binding domain (PTB)"/>
    <property type="match status" value="2"/>
</dbReference>
<evidence type="ECO:0000256" key="3">
    <source>
        <dbReference type="ARBA" id="ARBA00006962"/>
    </source>
</evidence>
<dbReference type="GO" id="GO:0005737">
    <property type="term" value="C:cytoplasm"/>
    <property type="evidence" value="ECO:0007669"/>
    <property type="project" value="UniProtKB-SubCell"/>
</dbReference>
<dbReference type="InterPro" id="IPR048065">
    <property type="entry name" value="ATG26_PH_GRAM2"/>
</dbReference>
<dbReference type="FunFam" id="3.40.50.2000:FF:000009">
    <property type="entry name" value="Sterol 3-beta-glucosyltransferase UGT80A2"/>
    <property type="match status" value="1"/>
</dbReference>
<dbReference type="GO" id="GO:0005975">
    <property type="term" value="P:carbohydrate metabolic process"/>
    <property type="evidence" value="ECO:0007669"/>
    <property type="project" value="InterPro"/>
</dbReference>
<dbReference type="FunFam" id="3.40.50.2000:FF:000029">
    <property type="entry name" value="Sterol 3-beta-glucosyltransferase"/>
    <property type="match status" value="1"/>
</dbReference>
<reference evidence="14 15" key="1">
    <citation type="submission" date="2018-06" db="EMBL/GenBank/DDBJ databases">
        <title>Comparative genomics reveals the genomic features of Rhizophagus irregularis, R. cerebriforme, R. diaphanum and Gigaspora rosea, and their symbiotic lifestyle signature.</title>
        <authorList>
            <person name="Morin E."/>
            <person name="San Clemente H."/>
            <person name="Chen E.C.H."/>
            <person name="De La Providencia I."/>
            <person name="Hainaut M."/>
            <person name="Kuo A."/>
            <person name="Kohler A."/>
            <person name="Murat C."/>
            <person name="Tang N."/>
            <person name="Roy S."/>
            <person name="Loubradou J."/>
            <person name="Henrissat B."/>
            <person name="Grigoriev I.V."/>
            <person name="Corradi N."/>
            <person name="Roux C."/>
            <person name="Martin F.M."/>
        </authorList>
    </citation>
    <scope>NUCLEOTIDE SEQUENCE [LARGE SCALE GENOMIC DNA]</scope>
    <source>
        <strain evidence="14 15">DAOM 227022</strain>
    </source>
</reference>
<dbReference type="OrthoDB" id="10261837at2759"/>
<dbReference type="InterPro" id="IPR001849">
    <property type="entry name" value="PH_domain"/>
</dbReference>
<evidence type="ECO:0000256" key="7">
    <source>
        <dbReference type="ARBA" id="ARBA00022679"/>
    </source>
</evidence>
<evidence type="ECO:0000313" key="15">
    <source>
        <dbReference type="Proteomes" id="UP000265703"/>
    </source>
</evidence>
<dbReference type="EMBL" id="QKYT01000464">
    <property type="protein sequence ID" value="RIA84856.1"/>
    <property type="molecule type" value="Genomic_DNA"/>
</dbReference>
<dbReference type="EC" id="2.4.1.173" evidence="4"/>
<evidence type="ECO:0000256" key="12">
    <source>
        <dbReference type="SAM" id="MobiDB-lite"/>
    </source>
</evidence>
<dbReference type="PANTHER" id="PTHR48050:SF25">
    <property type="entry name" value="STEROL 3-BETA-GLUCOSYLTRANSFERASE"/>
    <property type="match status" value="1"/>
</dbReference>
<dbReference type="InterPro" id="IPR050426">
    <property type="entry name" value="Glycosyltransferase_28"/>
</dbReference>
<evidence type="ECO:0000256" key="10">
    <source>
        <dbReference type="ARBA" id="ARBA00047886"/>
    </source>
</evidence>
<comment type="caution">
    <text evidence="14">The sequence shown here is derived from an EMBL/GenBank/DDBJ whole genome shotgun (WGS) entry which is preliminary data.</text>
</comment>
<dbReference type="InterPro" id="IPR010610">
    <property type="entry name" value="EryCIII-like_C"/>
</dbReference>
<dbReference type="Pfam" id="PF03033">
    <property type="entry name" value="Glyco_transf_28"/>
    <property type="match status" value="1"/>
</dbReference>
<sequence>MFNNNLIKALAATMGATFEPSNKRSTSSTSPTNPISPIEDSDSDSSNGSSGINVSSLDAIYLTTLSQEKKEGTEDDQQFIIDSEKFKEKSTAEKLQEIFKLQNREEFIGEFRCTLIRSIMLQGFIYLTEDHICFHAYFPREQDIILKDGNLAKKTFGNRYERYHFTLQNDVLTYYVDPMDMYCPEEIIDLKYAVKVEKTSKKNGFKIVTPKRTYKFQADSQTSMEEWMAQLERSIVRANNDGDNVKIVIPFESIESIENNLSKNFSNTIQIVVTLEQDDREDYFFVVFSESQSLYEELLKCWKKHKSLQPQPSNLTGTRSISPEPSGTIAIKSITTLIKHRRGKSREDLPSPTSPRSPSRSPRSTTLESLPNSETSDSQWNLTKYVSRRAQIFLKNPKKYISSFEEDLSEETRQHFRVHFALPEQEKLHAVFYGYFLRMLPVYGKFYVSDNYICFRSRVIGQNTNMILPVADIHFFKKTKATMLGYYGLEILTKAQQEMFFEFGFEHIRDRFVEIIEHKMDFLDKEKKKAPSGSSDQSIINQAIIKDQLLWQQWSSSTGSPKVSNFGDIGVINKVDKPLHITCLTIGSRGDVQPYIALAKGLMKEGHKVRIATHGEYKDWIEGHGIEFGYVGGNPAELMVNRKNINTFTILSCDLKEFSIFNCSVFVLRTACLLLVFSRKFREWLDDLLETSFKACQGTDVIIESPSAMAGIHIAEYLGVAYFRAFTMPWTRTRAYPHAFAVPDHDLKGPYNYSSYILIENAFWLAISPQVNRWRKKTLKLRGTNLEKMDPSTVPFLYNFSEHIVPKAFDWADWIHVTGYWFLDNPDHGWNPPEDLIEFLDKNRKNKRPIVYIGFGSIVVDDPQAVTKSIVEAVQKSGVAAILSKGWSDRLQKKANQNEEENYPPSIYPLKSVPHDWLFPKIDAVVHHGGAGTTAAGLRAGIPTIIKPFFGDQFFWGDRIDNMGIGFCLKKLNTDKLSDYLVKVTTDQKIINKAALVGENIRKEDGVHNAIQSFYKDLESAKQRIFSQRNRTEHSTLATNTFEIEENDLNNTANVLYSLNPLNQDKRLSKSLKKLWT</sequence>
<keyword evidence="5" id="KW-0963">Cytoplasm</keyword>
<keyword evidence="6" id="KW-0328">Glycosyltransferase</keyword>
<dbReference type="PROSITE" id="PS50003">
    <property type="entry name" value="PH_DOMAIN"/>
    <property type="match status" value="1"/>
</dbReference>
<feature type="region of interest" description="Disordered" evidence="12">
    <location>
        <begin position="339"/>
        <end position="377"/>
    </location>
</feature>
<dbReference type="InterPro" id="IPR004276">
    <property type="entry name" value="GlycoTrans_28_N"/>
</dbReference>
<organism evidence="14 15">
    <name type="scientific">Glomus cerebriforme</name>
    <dbReference type="NCBI Taxonomy" id="658196"/>
    <lineage>
        <taxon>Eukaryota</taxon>
        <taxon>Fungi</taxon>
        <taxon>Fungi incertae sedis</taxon>
        <taxon>Mucoromycota</taxon>
        <taxon>Glomeromycotina</taxon>
        <taxon>Glomeromycetes</taxon>
        <taxon>Glomerales</taxon>
        <taxon>Glomeraceae</taxon>
        <taxon>Glomus</taxon>
    </lineage>
</organism>
<evidence type="ECO:0000256" key="5">
    <source>
        <dbReference type="ARBA" id="ARBA00022490"/>
    </source>
</evidence>
<dbReference type="SMART" id="SM00233">
    <property type="entry name" value="PH"/>
    <property type="match status" value="1"/>
</dbReference>
<dbReference type="CDD" id="cd13216">
    <property type="entry name" value="PH-GRAM2_AGT26"/>
    <property type="match status" value="1"/>
</dbReference>
<dbReference type="PANTHER" id="PTHR48050">
    <property type="entry name" value="STEROL 3-BETA-GLUCOSYLTRANSFERASE"/>
    <property type="match status" value="1"/>
</dbReference>
<comment type="catalytic activity">
    <reaction evidence="11">
        <text>a sterol + UDP-alpha-D-glucose = a sterol 3-beta-D-glucoside + UDP + H(+)</text>
        <dbReference type="Rhea" id="RHEA:22724"/>
        <dbReference type="ChEBI" id="CHEBI:15378"/>
        <dbReference type="ChEBI" id="CHEBI:15889"/>
        <dbReference type="ChEBI" id="CHEBI:37424"/>
        <dbReference type="ChEBI" id="CHEBI:58223"/>
        <dbReference type="ChEBI" id="CHEBI:58885"/>
        <dbReference type="EC" id="2.4.1.173"/>
    </reaction>
    <physiologicalReaction direction="left-to-right" evidence="11">
        <dbReference type="Rhea" id="RHEA:22725"/>
    </physiologicalReaction>
</comment>
<dbReference type="SUPFAM" id="SSF53756">
    <property type="entry name" value="UDP-Glycosyltransferase/glycogen phosphorylase"/>
    <property type="match status" value="1"/>
</dbReference>
<dbReference type="AlphaFoldDB" id="A0A397SJN0"/>
<dbReference type="CDD" id="cd03784">
    <property type="entry name" value="GT1_Gtf-like"/>
    <property type="match status" value="1"/>
</dbReference>
<feature type="domain" description="PH" evidence="13">
    <location>
        <begin position="144"/>
        <end position="236"/>
    </location>
</feature>
<comment type="subcellular location">
    <subcellularLocation>
        <location evidence="2">Cytoplasm</location>
    </subcellularLocation>
    <subcellularLocation>
        <location evidence="1">Membrane</location>
        <topology evidence="1">Peripheral membrane protein</topology>
    </subcellularLocation>
</comment>
<dbReference type="InterPro" id="IPR004182">
    <property type="entry name" value="GRAM"/>
</dbReference>
<comment type="similarity">
    <text evidence="3">Belongs to the glycosyltransferase 28 family.</text>
</comment>
<feature type="compositionally biased region" description="Polar residues" evidence="12">
    <location>
        <begin position="367"/>
        <end position="377"/>
    </location>
</feature>
<dbReference type="SMART" id="SM00568">
    <property type="entry name" value="GRAM"/>
    <property type="match status" value="2"/>
</dbReference>
<name>A0A397SJN0_9GLOM</name>
<evidence type="ECO:0000256" key="9">
    <source>
        <dbReference type="ARBA" id="ARBA00029843"/>
    </source>
</evidence>
<dbReference type="STRING" id="658196.A0A397SJN0"/>
<gene>
    <name evidence="14" type="ORF">C1645_783186</name>
</gene>
<evidence type="ECO:0000256" key="8">
    <source>
        <dbReference type="ARBA" id="ARBA00023136"/>
    </source>
</evidence>
<evidence type="ECO:0000256" key="1">
    <source>
        <dbReference type="ARBA" id="ARBA00004170"/>
    </source>
</evidence>
<feature type="compositionally biased region" description="Low complexity" evidence="12">
    <location>
        <begin position="23"/>
        <end position="50"/>
    </location>
</feature>
<evidence type="ECO:0000256" key="4">
    <source>
        <dbReference type="ARBA" id="ARBA00012650"/>
    </source>
</evidence>
<keyword evidence="7 14" id="KW-0808">Transferase</keyword>
<dbReference type="GO" id="GO:0016125">
    <property type="term" value="P:sterol metabolic process"/>
    <property type="evidence" value="ECO:0007669"/>
    <property type="project" value="TreeGrafter"/>
</dbReference>